<gene>
    <name evidence="8" type="ORF">RSSM_03592</name>
</gene>
<evidence type="ECO:0000256" key="1">
    <source>
        <dbReference type="ARBA" id="ARBA00008779"/>
    </source>
</evidence>
<organism evidence="8 9">
    <name type="scientific">Rhodopirellula sallentina SM41</name>
    <dbReference type="NCBI Taxonomy" id="1263870"/>
    <lineage>
        <taxon>Bacteria</taxon>
        <taxon>Pseudomonadati</taxon>
        <taxon>Planctomycetota</taxon>
        <taxon>Planctomycetia</taxon>
        <taxon>Pirellulales</taxon>
        <taxon>Pirellulaceae</taxon>
        <taxon>Rhodopirellula</taxon>
    </lineage>
</organism>
<dbReference type="PANTHER" id="PTHR42693:SF53">
    <property type="entry name" value="ENDO-4-O-SULFATASE"/>
    <property type="match status" value="1"/>
</dbReference>
<comment type="caution">
    <text evidence="8">The sequence shown here is derived from an EMBL/GenBank/DDBJ whole genome shotgun (WGS) entry which is preliminary data.</text>
</comment>
<dbReference type="PROSITE" id="PS00523">
    <property type="entry name" value="SULFATASE_1"/>
    <property type="match status" value="1"/>
</dbReference>
<feature type="signal peptide" evidence="6">
    <location>
        <begin position="1"/>
        <end position="27"/>
    </location>
</feature>
<dbReference type="InterPro" id="IPR017850">
    <property type="entry name" value="Alkaline_phosphatase_core_sf"/>
</dbReference>
<dbReference type="Pfam" id="PF00884">
    <property type="entry name" value="Sulfatase"/>
    <property type="match status" value="1"/>
</dbReference>
<dbReference type="Gene3D" id="3.30.1120.10">
    <property type="match status" value="1"/>
</dbReference>
<evidence type="ECO:0000256" key="5">
    <source>
        <dbReference type="SAM" id="MobiDB-lite"/>
    </source>
</evidence>
<dbReference type="SUPFAM" id="SSF53649">
    <property type="entry name" value="Alkaline phosphatase-like"/>
    <property type="match status" value="1"/>
</dbReference>
<evidence type="ECO:0000313" key="9">
    <source>
        <dbReference type="Proteomes" id="UP000011885"/>
    </source>
</evidence>
<evidence type="ECO:0000313" key="8">
    <source>
        <dbReference type="EMBL" id="EMI54982.1"/>
    </source>
</evidence>
<dbReference type="InterPro" id="IPR000917">
    <property type="entry name" value="Sulfatase_N"/>
</dbReference>
<feature type="chain" id="PRO_5004073101" evidence="6">
    <location>
        <begin position="28"/>
        <end position="489"/>
    </location>
</feature>
<protein>
    <submittedName>
        <fullName evidence="8">Arylsulfatase A</fullName>
    </submittedName>
</protein>
<evidence type="ECO:0000259" key="7">
    <source>
        <dbReference type="Pfam" id="PF00884"/>
    </source>
</evidence>
<dbReference type="InterPro" id="IPR050738">
    <property type="entry name" value="Sulfatase"/>
</dbReference>
<dbReference type="PATRIC" id="fig|1263870.3.peg.3815"/>
<keyword evidence="9" id="KW-1185">Reference proteome</keyword>
<feature type="domain" description="Sulfatase N-terminal" evidence="7">
    <location>
        <begin position="40"/>
        <end position="351"/>
    </location>
</feature>
<dbReference type="AlphaFoldDB" id="M5U0I8"/>
<dbReference type="EMBL" id="ANOH01000238">
    <property type="protein sequence ID" value="EMI54982.1"/>
    <property type="molecule type" value="Genomic_DNA"/>
</dbReference>
<comment type="similarity">
    <text evidence="1">Belongs to the sulfatase family.</text>
</comment>
<dbReference type="Proteomes" id="UP000011885">
    <property type="component" value="Unassembled WGS sequence"/>
</dbReference>
<dbReference type="Pfam" id="PF14707">
    <property type="entry name" value="Sulfatase_C"/>
    <property type="match status" value="1"/>
</dbReference>
<dbReference type="GO" id="GO:0004065">
    <property type="term" value="F:arylsulfatase activity"/>
    <property type="evidence" value="ECO:0007669"/>
    <property type="project" value="TreeGrafter"/>
</dbReference>
<name>M5U0I8_9BACT</name>
<feature type="region of interest" description="Disordered" evidence="5">
    <location>
        <begin position="463"/>
        <end position="489"/>
    </location>
</feature>
<keyword evidence="4" id="KW-0106">Calcium</keyword>
<accession>M5U0I8</accession>
<feature type="compositionally biased region" description="Basic and acidic residues" evidence="5">
    <location>
        <begin position="463"/>
        <end position="473"/>
    </location>
</feature>
<dbReference type="InterPro" id="IPR024607">
    <property type="entry name" value="Sulfatase_CS"/>
</dbReference>
<proteinExistence type="inferred from homology"/>
<evidence type="ECO:0000256" key="3">
    <source>
        <dbReference type="ARBA" id="ARBA00022801"/>
    </source>
</evidence>
<keyword evidence="3" id="KW-0378">Hydrolase</keyword>
<evidence type="ECO:0000256" key="2">
    <source>
        <dbReference type="ARBA" id="ARBA00022723"/>
    </source>
</evidence>
<reference evidence="8 9" key="1">
    <citation type="journal article" date="2013" name="Mar. Genomics">
        <title>Expression of sulfatases in Rhodopirellula baltica and the diversity of sulfatases in the genus Rhodopirellula.</title>
        <authorList>
            <person name="Wegner C.E."/>
            <person name="Richter-Heitmann T."/>
            <person name="Klindworth A."/>
            <person name="Klockow C."/>
            <person name="Richter M."/>
            <person name="Achstetter T."/>
            <person name="Glockner F.O."/>
            <person name="Harder J."/>
        </authorList>
    </citation>
    <scope>NUCLEOTIDE SEQUENCE [LARGE SCALE GENOMIC DNA]</scope>
    <source>
        <strain evidence="8 9">SM41</strain>
    </source>
</reference>
<dbReference type="PANTHER" id="PTHR42693">
    <property type="entry name" value="ARYLSULFATASE FAMILY MEMBER"/>
    <property type="match status" value="1"/>
</dbReference>
<sequence length="489" mass="54716">MRDKSMNIKTIVAFSIAALYLSNLSSAAEHPTSVAKTQPPNILLIYVDDLGYGDLGCYGSQTQTPHIDELAGDGIRFTNYLSACSVCSPSRGALLTGRYPQRNGLPVCPNGKRPVWNEHVGLPLSEITLAELLSPHGYATAAFGKWHLGELDLYGPRLQGFDEYVGSLYNFPVGKKNVWLHNEKPQGEIRFDEAHQRLNDATIDFMKQQQENEKPFFIYLAHYLVHGPWSPNAEFCTPEEWASVKKKKGQMNPKALPAMVRELDHHVGLVLSALKKMDIEQETMVILASDNGPWLPAGSAKPLSEGKYNTMEGGHRVPAMIRWPQQIPAGRVSDEMVSALDILPTIARVSGVPMPTDRKYDGYDLLPLLSGQTDKSPRQEFAYYNGLTLEAVRRGQWKLHLPRRAANRVYWAKRKGQYKNLDHVVLNNLEADLAEEQDLSNVNAERTDELKKLAAKTRRELGDWNKAGSDRPKSTYPGDLNAMKLSNLQ</sequence>
<dbReference type="GO" id="GO:0046872">
    <property type="term" value="F:metal ion binding"/>
    <property type="evidence" value="ECO:0007669"/>
    <property type="project" value="UniProtKB-KW"/>
</dbReference>
<dbReference type="Gene3D" id="3.40.720.10">
    <property type="entry name" value="Alkaline Phosphatase, subunit A"/>
    <property type="match status" value="1"/>
</dbReference>
<keyword evidence="6" id="KW-0732">Signal</keyword>
<keyword evidence="2" id="KW-0479">Metal-binding</keyword>
<evidence type="ECO:0000256" key="6">
    <source>
        <dbReference type="SAM" id="SignalP"/>
    </source>
</evidence>
<evidence type="ECO:0000256" key="4">
    <source>
        <dbReference type="ARBA" id="ARBA00022837"/>
    </source>
</evidence>